<reference evidence="2" key="1">
    <citation type="submission" date="2017-01" db="EMBL/GenBank/DDBJ databases">
        <authorList>
            <person name="Varghese N."/>
            <person name="Submissions S."/>
        </authorList>
    </citation>
    <scope>NUCLEOTIDE SEQUENCE [LARGE SCALE GENOMIC DNA]</scope>
    <source>
        <strain evidence="2">DSM 22306</strain>
    </source>
</reference>
<protein>
    <submittedName>
        <fullName evidence="1">Uncharacterized protein</fullName>
    </submittedName>
</protein>
<name>A0A1N7PKQ4_9GAMM</name>
<dbReference type="EMBL" id="FTOE01000016">
    <property type="protein sequence ID" value="SIT11205.1"/>
    <property type="molecule type" value="Genomic_DNA"/>
</dbReference>
<evidence type="ECO:0000313" key="2">
    <source>
        <dbReference type="Proteomes" id="UP000185999"/>
    </source>
</evidence>
<gene>
    <name evidence="1" type="ORF">SAMN05421760_1166</name>
</gene>
<sequence length="58" mass="6580">MSNSAVLFLLLGRQAHTKIDISFGVAKPHLKTIFYLRHAQRKTTEKNKCRDRKVVGVG</sequence>
<accession>A0A1N7PKQ4</accession>
<dbReference type="AlphaFoldDB" id="A0A1N7PKQ4"/>
<keyword evidence="2" id="KW-1185">Reference proteome</keyword>
<dbReference type="Proteomes" id="UP000185999">
    <property type="component" value="Unassembled WGS sequence"/>
</dbReference>
<dbReference type="STRING" id="619304.SAMN05421760_1166"/>
<organism evidence="1 2">
    <name type="scientific">Neptunomonas antarctica</name>
    <dbReference type="NCBI Taxonomy" id="619304"/>
    <lineage>
        <taxon>Bacteria</taxon>
        <taxon>Pseudomonadati</taxon>
        <taxon>Pseudomonadota</taxon>
        <taxon>Gammaproteobacteria</taxon>
        <taxon>Oceanospirillales</taxon>
        <taxon>Oceanospirillaceae</taxon>
        <taxon>Neptunomonas</taxon>
    </lineage>
</organism>
<evidence type="ECO:0000313" key="1">
    <source>
        <dbReference type="EMBL" id="SIT11205.1"/>
    </source>
</evidence>
<proteinExistence type="predicted"/>